<proteinExistence type="predicted"/>
<evidence type="ECO:0000313" key="1">
    <source>
        <dbReference type="EMBL" id="MPM79681.1"/>
    </source>
</evidence>
<organism evidence="1">
    <name type="scientific">bioreactor metagenome</name>
    <dbReference type="NCBI Taxonomy" id="1076179"/>
    <lineage>
        <taxon>unclassified sequences</taxon>
        <taxon>metagenomes</taxon>
        <taxon>ecological metagenomes</taxon>
    </lineage>
</organism>
<name>A0A645CRZ4_9ZZZZ</name>
<dbReference type="AlphaFoldDB" id="A0A645CRZ4"/>
<accession>A0A645CRZ4</accession>
<sequence length="214" mass="22357">MAKEGVEQATESMARFDDASVGRVAAAPMEVIVDDGKQAAGCGRIGRDEQAVAFVAPGGDACLCRRGVLVEQVAGFVVQPFGTQPRRTGQIVPIEMQAAERQPLVMGILDLDQIAAFVAMAADMQGLVDVGNQMQQPGQGVGHLLGGTTGFQLPDQLLDPGIQFALADLAVGIEVDVMPALVAGRVGQAGQQRCRRIALLVMEARVVADVVRPG</sequence>
<protein>
    <submittedName>
        <fullName evidence="1">Uncharacterized protein</fullName>
    </submittedName>
</protein>
<reference evidence="1" key="1">
    <citation type="submission" date="2019-08" db="EMBL/GenBank/DDBJ databases">
        <authorList>
            <person name="Kucharzyk K."/>
            <person name="Murdoch R.W."/>
            <person name="Higgins S."/>
            <person name="Loffler F."/>
        </authorList>
    </citation>
    <scope>NUCLEOTIDE SEQUENCE</scope>
</reference>
<comment type="caution">
    <text evidence="1">The sequence shown here is derived from an EMBL/GenBank/DDBJ whole genome shotgun (WGS) entry which is preliminary data.</text>
</comment>
<dbReference type="EMBL" id="VSSQ01029521">
    <property type="protein sequence ID" value="MPM79681.1"/>
    <property type="molecule type" value="Genomic_DNA"/>
</dbReference>
<gene>
    <name evidence="1" type="ORF">SDC9_126720</name>
</gene>